<dbReference type="Gene3D" id="2.40.420.10">
    <property type="entry name" value="conserved putative lor/sdh protein from methanococcus maripaludis s2 domain"/>
    <property type="match status" value="1"/>
</dbReference>
<keyword evidence="10" id="KW-1185">Reference proteome</keyword>
<evidence type="ECO:0000256" key="2">
    <source>
        <dbReference type="ARBA" id="ARBA00022741"/>
    </source>
</evidence>
<evidence type="ECO:0000256" key="4">
    <source>
        <dbReference type="ARBA" id="ARBA00023239"/>
    </source>
</evidence>
<reference evidence="9 10" key="1">
    <citation type="submission" date="2024-04" db="EMBL/GenBank/DDBJ databases">
        <title>Human intestinal bacterial collection.</title>
        <authorList>
            <person name="Pauvert C."/>
            <person name="Hitch T.C.A."/>
            <person name="Clavel T."/>
        </authorList>
    </citation>
    <scope>NUCLEOTIDE SEQUENCE [LARGE SCALE GENOMIC DNA]</scope>
    <source>
        <strain evidence="9 10">CLA-KB-H42</strain>
    </source>
</reference>
<dbReference type="Proteomes" id="UP001487305">
    <property type="component" value="Unassembled WGS sequence"/>
</dbReference>
<protein>
    <recommendedName>
        <fullName evidence="5">ornithine cyclodeaminase</fullName>
        <ecNumber evidence="5">4.3.1.12</ecNumber>
    </recommendedName>
</protein>
<organism evidence="9 10">
    <name type="scientific">Raoultibacter massiliensis</name>
    <dbReference type="NCBI Taxonomy" id="1852371"/>
    <lineage>
        <taxon>Bacteria</taxon>
        <taxon>Bacillati</taxon>
        <taxon>Actinomycetota</taxon>
        <taxon>Coriobacteriia</taxon>
        <taxon>Eggerthellales</taxon>
        <taxon>Eggerthellaceae</taxon>
        <taxon>Raoultibacter</taxon>
    </lineage>
</organism>
<evidence type="ECO:0000259" key="6">
    <source>
        <dbReference type="Pfam" id="PF04455"/>
    </source>
</evidence>
<gene>
    <name evidence="9" type="ORF">AAA083_08245</name>
</gene>
<evidence type="ECO:0000259" key="8">
    <source>
        <dbReference type="Pfam" id="PF21571"/>
    </source>
</evidence>
<keyword evidence="2" id="KW-0547">Nucleotide-binding</keyword>
<dbReference type="Pfam" id="PF21570">
    <property type="entry name" value="ArgZ-like_C_2nd"/>
    <property type="match status" value="1"/>
</dbReference>
<feature type="domain" description="Arginine dihydrolase ArgZ/ArgE-like C-terminal second subdomain" evidence="7">
    <location>
        <begin position="190"/>
        <end position="402"/>
    </location>
</feature>
<name>A0ABV1JD10_9ACTN</name>
<dbReference type="EMBL" id="JBBNOP010000006">
    <property type="protein sequence ID" value="MEQ3362965.1"/>
    <property type="molecule type" value="Genomic_DNA"/>
</dbReference>
<dbReference type="InterPro" id="IPR007545">
    <property type="entry name" value="LOR/SDH_bifunc_enz_cons_dom"/>
</dbReference>
<keyword evidence="4" id="KW-0456">Lyase</keyword>
<comment type="caution">
    <text evidence="9">The sequence shown here is derived from an EMBL/GenBank/DDBJ whole genome shotgun (WGS) entry which is preliminary data.</text>
</comment>
<dbReference type="Pfam" id="PF21571">
    <property type="entry name" value="ArgZ-like_C_1st"/>
    <property type="match status" value="1"/>
</dbReference>
<comment type="cofactor">
    <cofactor evidence="1">
        <name>NAD(+)</name>
        <dbReference type="ChEBI" id="CHEBI:57540"/>
    </cofactor>
</comment>
<dbReference type="EC" id="4.3.1.12" evidence="5"/>
<proteinExistence type="predicted"/>
<evidence type="ECO:0000256" key="3">
    <source>
        <dbReference type="ARBA" id="ARBA00023027"/>
    </source>
</evidence>
<feature type="domain" description="LOR/SDH bifunctional enzyme conserved" evidence="6">
    <location>
        <begin position="8"/>
        <end position="105"/>
    </location>
</feature>
<dbReference type="Gene3D" id="3.40.50.10690">
    <property type="entry name" value="putative lor/sdh protein like domains"/>
    <property type="match status" value="1"/>
</dbReference>
<feature type="domain" description="Arginine dihydrolase ArgZ/ArgE-like C-terminal first subdomain" evidence="8">
    <location>
        <begin position="107"/>
        <end position="189"/>
    </location>
</feature>
<dbReference type="CDD" id="cd12144">
    <property type="entry name" value="SDH_N_domain"/>
    <property type="match status" value="1"/>
</dbReference>
<dbReference type="InterPro" id="IPR048964">
    <property type="entry name" value="ArgZ/ArgE-like_C_1st"/>
</dbReference>
<evidence type="ECO:0000259" key="7">
    <source>
        <dbReference type="Pfam" id="PF21570"/>
    </source>
</evidence>
<sequence length="408" mass="43822">MLEQHLHEDVTARGHLIDSNILSNIMNGIVELDGTFEVLSLDIGRGNENPSTITMRVFGRSREHLSEILRTIHEFGVVPVHLEDVCLQPAPADGVFPEDFYSTTNLETYIRLAGQWRHVEGTEMDLGVRVDEVTQTATGVPISDVRKGDMFVVGQTGLRVVTQERAREKTEFEFMNSTVSSEKPKAQIVKQIASILREVHGDGRKTIVVAGPAIVHTGASAHLARIVRAGYVSVLFGGNAVATHDIEVALYGTSLGIDMQSGVAVPGGNEHHLRAINRIRAAGSIGDAVDRGVLTSGLMYTLVKTGTPYVLAGSIRDDGPLPDVITDVIEAQQAMRAWCREAGACIMLSTMLHSIAVGNMLPASVTTVCVDINPAAVTKLGDRGSMQTIGIVTDVGLFLQLLADELGC</sequence>
<evidence type="ECO:0000256" key="5">
    <source>
        <dbReference type="ARBA" id="ARBA00066346"/>
    </source>
</evidence>
<dbReference type="InterPro" id="IPR005239">
    <property type="entry name" value="ArgZ/ArgE-like"/>
</dbReference>
<evidence type="ECO:0000313" key="9">
    <source>
        <dbReference type="EMBL" id="MEQ3362965.1"/>
    </source>
</evidence>
<accession>A0ABV1JD10</accession>
<keyword evidence="3" id="KW-0520">NAD</keyword>
<dbReference type="Pfam" id="PF04455">
    <property type="entry name" value="Saccharop_dh_N"/>
    <property type="match status" value="1"/>
</dbReference>
<dbReference type="NCBIfam" id="TIGR00300">
    <property type="entry name" value="TIGR00300 family protein"/>
    <property type="match status" value="1"/>
</dbReference>
<evidence type="ECO:0000313" key="10">
    <source>
        <dbReference type="Proteomes" id="UP001487305"/>
    </source>
</evidence>
<evidence type="ECO:0000256" key="1">
    <source>
        <dbReference type="ARBA" id="ARBA00001911"/>
    </source>
</evidence>
<dbReference type="RefSeq" id="WP_102375769.1">
    <property type="nucleotide sequence ID" value="NZ_JBBNOP010000006.1"/>
</dbReference>
<dbReference type="InterPro" id="IPR048963">
    <property type="entry name" value="ArgZ/ArgE-like_C_2nd"/>
</dbReference>